<accession>A0ABQ5J6V3</accession>
<evidence type="ECO:0000313" key="2">
    <source>
        <dbReference type="Proteomes" id="UP001151760"/>
    </source>
</evidence>
<reference evidence="1" key="1">
    <citation type="journal article" date="2022" name="Int. J. Mol. Sci.">
        <title>Draft Genome of Tanacetum Coccineum: Genomic Comparison of Closely Related Tanacetum-Family Plants.</title>
        <authorList>
            <person name="Yamashiro T."/>
            <person name="Shiraishi A."/>
            <person name="Nakayama K."/>
            <person name="Satake H."/>
        </authorList>
    </citation>
    <scope>NUCLEOTIDE SEQUENCE</scope>
</reference>
<protein>
    <submittedName>
        <fullName evidence="1">Uncharacterized protein</fullName>
    </submittedName>
</protein>
<comment type="caution">
    <text evidence="1">The sequence shown here is derived from an EMBL/GenBank/DDBJ whole genome shotgun (WGS) entry which is preliminary data.</text>
</comment>
<sequence length="133" mass="15197">MTKPYLENFEIDEDKDCLSCFEVGCDEDGNPKYGLVSPSFLDIEDEMERALAMEEHFNPFKNIIVFKKLVDFLGSLPIQLNNTDWGSEGYGVYTNIEGDGAWREKFDPFIRIATSDPFLMLFAPPSQLCYVTT</sequence>
<name>A0ABQ5J6V3_9ASTR</name>
<proteinExistence type="predicted"/>
<evidence type="ECO:0000313" key="1">
    <source>
        <dbReference type="EMBL" id="GJU07247.1"/>
    </source>
</evidence>
<dbReference type="EMBL" id="BQNB010021519">
    <property type="protein sequence ID" value="GJU07247.1"/>
    <property type="molecule type" value="Genomic_DNA"/>
</dbReference>
<dbReference type="Proteomes" id="UP001151760">
    <property type="component" value="Unassembled WGS sequence"/>
</dbReference>
<gene>
    <name evidence="1" type="ORF">Tco_1123677</name>
</gene>
<keyword evidence="2" id="KW-1185">Reference proteome</keyword>
<organism evidence="1 2">
    <name type="scientific">Tanacetum coccineum</name>
    <dbReference type="NCBI Taxonomy" id="301880"/>
    <lineage>
        <taxon>Eukaryota</taxon>
        <taxon>Viridiplantae</taxon>
        <taxon>Streptophyta</taxon>
        <taxon>Embryophyta</taxon>
        <taxon>Tracheophyta</taxon>
        <taxon>Spermatophyta</taxon>
        <taxon>Magnoliopsida</taxon>
        <taxon>eudicotyledons</taxon>
        <taxon>Gunneridae</taxon>
        <taxon>Pentapetalae</taxon>
        <taxon>asterids</taxon>
        <taxon>campanulids</taxon>
        <taxon>Asterales</taxon>
        <taxon>Asteraceae</taxon>
        <taxon>Asteroideae</taxon>
        <taxon>Anthemideae</taxon>
        <taxon>Anthemidinae</taxon>
        <taxon>Tanacetum</taxon>
    </lineage>
</organism>
<reference evidence="1" key="2">
    <citation type="submission" date="2022-01" db="EMBL/GenBank/DDBJ databases">
        <authorList>
            <person name="Yamashiro T."/>
            <person name="Shiraishi A."/>
            <person name="Satake H."/>
            <person name="Nakayama K."/>
        </authorList>
    </citation>
    <scope>NUCLEOTIDE SEQUENCE</scope>
</reference>